<feature type="region of interest" description="Disordered" evidence="1">
    <location>
        <begin position="178"/>
        <end position="205"/>
    </location>
</feature>
<dbReference type="Proteomes" id="UP001242288">
    <property type="component" value="Unassembled WGS sequence"/>
</dbReference>
<dbReference type="EMBL" id="JAMXWF010000035">
    <property type="protein sequence ID" value="MDQ6411780.1"/>
    <property type="molecule type" value="Genomic_DNA"/>
</dbReference>
<dbReference type="InterPro" id="IPR004360">
    <property type="entry name" value="Glyas_Fos-R_dOase_dom"/>
</dbReference>
<evidence type="ECO:0000313" key="5">
    <source>
        <dbReference type="Proteomes" id="UP001209412"/>
    </source>
</evidence>
<keyword evidence="5" id="KW-1185">Reference proteome</keyword>
<accession>A0AAP5BJZ1</accession>
<sequence>MTTADNEATQIPTHEESKGIVPIKFAHFVLWSSRFDETREWYRTVLNAHPSYQNDYVAFLTYDDEHHRVAIVSAPGLKDKPKGYAGFHHVAFTYANLRDLLLTHERLMEQGIEPYWAINHGPTSSLYYFDPDKNRVELQIDNFDTDEEGMAYCATEEFSENPIGVDFDPSDLLRRLRAGESETELKRRPRIGPRGMESVPSDAEI</sequence>
<dbReference type="SUPFAM" id="SSF54593">
    <property type="entry name" value="Glyoxalase/Bleomycin resistance protein/Dihydroxybiphenyl dioxygenase"/>
    <property type="match status" value="1"/>
</dbReference>
<dbReference type="EMBL" id="JAPKHW010000035">
    <property type="protein sequence ID" value="MCX4149962.1"/>
    <property type="molecule type" value="Genomic_DNA"/>
</dbReference>
<evidence type="ECO:0000313" key="6">
    <source>
        <dbReference type="Proteomes" id="UP001242288"/>
    </source>
</evidence>
<organism evidence="4 6">
    <name type="scientific">Paraburkholderia madseniana</name>
    <dbReference type="NCBI Taxonomy" id="2599607"/>
    <lineage>
        <taxon>Bacteria</taxon>
        <taxon>Pseudomonadati</taxon>
        <taxon>Pseudomonadota</taxon>
        <taxon>Betaproteobacteria</taxon>
        <taxon>Burkholderiales</taxon>
        <taxon>Burkholderiaceae</taxon>
        <taxon>Paraburkholderia</taxon>
    </lineage>
</organism>
<gene>
    <name evidence="4" type="ORF">NIE36_32020</name>
    <name evidence="3" type="ORF">OSB80_32085</name>
</gene>
<feature type="domain" description="VOC" evidence="2">
    <location>
        <begin position="24"/>
        <end position="141"/>
    </location>
</feature>
<dbReference type="InterPro" id="IPR037523">
    <property type="entry name" value="VOC_core"/>
</dbReference>
<dbReference type="Pfam" id="PF00903">
    <property type="entry name" value="Glyoxalase"/>
    <property type="match status" value="1"/>
</dbReference>
<dbReference type="Proteomes" id="UP001209412">
    <property type="component" value="Unassembled WGS sequence"/>
</dbReference>
<evidence type="ECO:0000256" key="1">
    <source>
        <dbReference type="SAM" id="MobiDB-lite"/>
    </source>
</evidence>
<dbReference type="RefSeq" id="WP_266260757.1">
    <property type="nucleotide sequence ID" value="NZ_JAMXWF010000035.1"/>
</dbReference>
<dbReference type="AlphaFoldDB" id="A0AAP5BJZ1"/>
<evidence type="ECO:0000259" key="2">
    <source>
        <dbReference type="PROSITE" id="PS51819"/>
    </source>
</evidence>
<dbReference type="Gene3D" id="3.10.180.10">
    <property type="entry name" value="2,3-Dihydroxybiphenyl 1,2-Dioxygenase, domain 1"/>
    <property type="match status" value="1"/>
</dbReference>
<protein>
    <submittedName>
        <fullName evidence="4">VOC family protein</fullName>
    </submittedName>
</protein>
<comment type="caution">
    <text evidence="4">The sequence shown here is derived from an EMBL/GenBank/DDBJ whole genome shotgun (WGS) entry which is preliminary data.</text>
</comment>
<dbReference type="InterPro" id="IPR029068">
    <property type="entry name" value="Glyas_Bleomycin-R_OHBP_Dase"/>
</dbReference>
<dbReference type="PROSITE" id="PS51819">
    <property type="entry name" value="VOC"/>
    <property type="match status" value="1"/>
</dbReference>
<evidence type="ECO:0000313" key="3">
    <source>
        <dbReference type="EMBL" id="MCX4149962.1"/>
    </source>
</evidence>
<evidence type="ECO:0000313" key="4">
    <source>
        <dbReference type="EMBL" id="MDQ6411780.1"/>
    </source>
</evidence>
<reference evidence="4" key="1">
    <citation type="submission" date="2022-06" db="EMBL/GenBank/DDBJ databases">
        <title>PHB producers.</title>
        <authorList>
            <person name="Besaury L."/>
        </authorList>
    </citation>
    <scope>NUCLEOTIDE SEQUENCE</scope>
    <source>
        <strain evidence="4 5">SEWS6</strain>
    </source>
</reference>
<proteinExistence type="predicted"/>
<name>A0AAP5BJZ1_9BURK</name>